<name>A0A0V8J8I5_9BACL</name>
<accession>A0A0V8J8I5</accession>
<proteinExistence type="predicted"/>
<reference evidence="1 2" key="1">
    <citation type="journal article" date="2014" name="Antonie Van Leeuwenhoek">
        <title>Fictibacillus enclensis sp. nov., isolated from marine sediment.</title>
        <authorList>
            <person name="Dastager S.G."/>
            <person name="Mawlankar R."/>
            <person name="Srinivasan K."/>
            <person name="Tang S.K."/>
            <person name="Lee J.C."/>
            <person name="Ramana V.V."/>
            <person name="Shouche Y.S."/>
        </authorList>
    </citation>
    <scope>NUCLEOTIDE SEQUENCE [LARGE SCALE GENOMIC DNA]</scope>
    <source>
        <strain evidence="1 2">NIO-1003</strain>
    </source>
</reference>
<evidence type="ECO:0000313" key="2">
    <source>
        <dbReference type="Proteomes" id="UP000054099"/>
    </source>
</evidence>
<dbReference type="EMBL" id="LNQN01000002">
    <property type="protein sequence ID" value="KSU83180.1"/>
    <property type="molecule type" value="Genomic_DNA"/>
</dbReference>
<gene>
    <name evidence="1" type="ORF">AS030_11390</name>
</gene>
<comment type="caution">
    <text evidence="1">The sequence shown here is derived from an EMBL/GenBank/DDBJ whole genome shotgun (WGS) entry which is preliminary data.</text>
</comment>
<sequence length="193" mass="22741">MNRKSFSIFFVRDTFKVGHLMDECNVSQHPAAQASNNTEHLATRDAYRFRAAVSKLKGSSFVKHYELHDDKASVYYFGDYTSYRKLVPQTSLTKEDYLHYLGSEEAVCQLLLDSTVYLLKELHFLNHITIEIPNHGKKYTVSVSRTELNEHLNCELSDMKDGHHHRFYLLCREYEVKNFAARFVKKKRIRRKQ</sequence>
<dbReference type="Proteomes" id="UP000054099">
    <property type="component" value="Unassembled WGS sequence"/>
</dbReference>
<dbReference type="AlphaFoldDB" id="A0A0V8J8I5"/>
<keyword evidence="2" id="KW-1185">Reference proteome</keyword>
<evidence type="ECO:0000313" key="1">
    <source>
        <dbReference type="EMBL" id="KSU83180.1"/>
    </source>
</evidence>
<dbReference type="OrthoDB" id="2971141at2"/>
<organism evidence="1 2">
    <name type="scientific">Fictibacillus enclensis</name>
    <dbReference type="NCBI Taxonomy" id="1017270"/>
    <lineage>
        <taxon>Bacteria</taxon>
        <taxon>Bacillati</taxon>
        <taxon>Bacillota</taxon>
        <taxon>Bacilli</taxon>
        <taxon>Bacillales</taxon>
        <taxon>Fictibacillaceae</taxon>
        <taxon>Fictibacillus</taxon>
    </lineage>
</organism>
<dbReference type="RefSeq" id="WP_061971976.1">
    <property type="nucleotide sequence ID" value="NZ_FMAV01000002.1"/>
</dbReference>
<protein>
    <submittedName>
        <fullName evidence="1">Uncharacterized protein</fullName>
    </submittedName>
</protein>